<name>A0AAW0MC06_QUESU</name>
<evidence type="ECO:0000313" key="1">
    <source>
        <dbReference type="EMBL" id="KAK7860798.1"/>
    </source>
</evidence>
<accession>A0AAW0MC06</accession>
<protein>
    <submittedName>
        <fullName evidence="1">Uncharacterized protein</fullName>
    </submittedName>
</protein>
<sequence length="81" mass="9725">MHITRWDAHATIANTPPFHGEMSYNDEYMVWFRPCTLRHITKESLYWDTLDIDHVEEVVVEENRDTCLDPDPTLKWFTKNT</sequence>
<comment type="caution">
    <text evidence="1">The sequence shown here is derived from an EMBL/GenBank/DDBJ whole genome shotgun (WGS) entry which is preliminary data.</text>
</comment>
<gene>
    <name evidence="1" type="ORF">CFP56_033267</name>
</gene>
<reference evidence="1 2" key="1">
    <citation type="journal article" date="2018" name="Sci. Data">
        <title>The draft genome sequence of cork oak.</title>
        <authorList>
            <person name="Ramos A.M."/>
            <person name="Usie A."/>
            <person name="Barbosa P."/>
            <person name="Barros P.M."/>
            <person name="Capote T."/>
            <person name="Chaves I."/>
            <person name="Simoes F."/>
            <person name="Abreu I."/>
            <person name="Carrasquinho I."/>
            <person name="Faro C."/>
            <person name="Guimaraes J.B."/>
            <person name="Mendonca D."/>
            <person name="Nobrega F."/>
            <person name="Rodrigues L."/>
            <person name="Saibo N.J.M."/>
            <person name="Varela M.C."/>
            <person name="Egas C."/>
            <person name="Matos J."/>
            <person name="Miguel C.M."/>
            <person name="Oliveira M.M."/>
            <person name="Ricardo C.P."/>
            <person name="Goncalves S."/>
        </authorList>
    </citation>
    <scope>NUCLEOTIDE SEQUENCE [LARGE SCALE GENOMIC DNA]</scope>
    <source>
        <strain evidence="2">cv. HL8</strain>
    </source>
</reference>
<dbReference type="Proteomes" id="UP000237347">
    <property type="component" value="Unassembled WGS sequence"/>
</dbReference>
<organism evidence="1 2">
    <name type="scientific">Quercus suber</name>
    <name type="common">Cork oak</name>
    <dbReference type="NCBI Taxonomy" id="58331"/>
    <lineage>
        <taxon>Eukaryota</taxon>
        <taxon>Viridiplantae</taxon>
        <taxon>Streptophyta</taxon>
        <taxon>Embryophyta</taxon>
        <taxon>Tracheophyta</taxon>
        <taxon>Spermatophyta</taxon>
        <taxon>Magnoliopsida</taxon>
        <taxon>eudicotyledons</taxon>
        <taxon>Gunneridae</taxon>
        <taxon>Pentapetalae</taxon>
        <taxon>rosids</taxon>
        <taxon>fabids</taxon>
        <taxon>Fagales</taxon>
        <taxon>Fagaceae</taxon>
        <taxon>Quercus</taxon>
    </lineage>
</organism>
<dbReference type="EMBL" id="PKMF04000005">
    <property type="protein sequence ID" value="KAK7860798.1"/>
    <property type="molecule type" value="Genomic_DNA"/>
</dbReference>
<proteinExistence type="predicted"/>
<dbReference type="AlphaFoldDB" id="A0AAW0MC06"/>
<evidence type="ECO:0000313" key="2">
    <source>
        <dbReference type="Proteomes" id="UP000237347"/>
    </source>
</evidence>
<keyword evidence="2" id="KW-1185">Reference proteome</keyword>